<dbReference type="OrthoDB" id="10258327at2759"/>
<evidence type="ECO:0000313" key="7">
    <source>
        <dbReference type="EMBL" id="TGZ78811.1"/>
    </source>
</evidence>
<dbReference type="InParanoid" id="A0A4S2MNS3"/>
<dbReference type="GO" id="GO:0000228">
    <property type="term" value="C:nuclear chromosome"/>
    <property type="evidence" value="ECO:0007669"/>
    <property type="project" value="InterPro"/>
</dbReference>
<evidence type="ECO:0000256" key="6">
    <source>
        <dbReference type="SAM" id="MobiDB-lite"/>
    </source>
</evidence>
<keyword evidence="4" id="KW-0804">Transcription</keyword>
<keyword evidence="5" id="KW-0539">Nucleus</keyword>
<evidence type="ECO:0000256" key="5">
    <source>
        <dbReference type="ARBA" id="ARBA00023242"/>
    </source>
</evidence>
<proteinExistence type="inferred from homology"/>
<feature type="compositionally biased region" description="Acidic residues" evidence="6">
    <location>
        <begin position="51"/>
        <end position="60"/>
    </location>
</feature>
<evidence type="ECO:0000256" key="4">
    <source>
        <dbReference type="ARBA" id="ARBA00023163"/>
    </source>
</evidence>
<organism evidence="7 8">
    <name type="scientific">Ascodesmis nigricans</name>
    <dbReference type="NCBI Taxonomy" id="341454"/>
    <lineage>
        <taxon>Eukaryota</taxon>
        <taxon>Fungi</taxon>
        <taxon>Dikarya</taxon>
        <taxon>Ascomycota</taxon>
        <taxon>Pezizomycotina</taxon>
        <taxon>Pezizomycetes</taxon>
        <taxon>Pezizales</taxon>
        <taxon>Ascodesmidaceae</taxon>
        <taxon>Ascodesmis</taxon>
    </lineage>
</organism>
<feature type="compositionally biased region" description="Low complexity" evidence="6">
    <location>
        <begin position="63"/>
        <end position="76"/>
    </location>
</feature>
<dbReference type="Pfam" id="PF04855">
    <property type="entry name" value="SNF5"/>
    <property type="match status" value="1"/>
</dbReference>
<feature type="region of interest" description="Disordered" evidence="6">
    <location>
        <begin position="21"/>
        <end position="112"/>
    </location>
</feature>
<gene>
    <name evidence="7" type="ORF">EX30DRAFT_333972</name>
</gene>
<protein>
    <submittedName>
        <fullName evidence="7">SNF5-domain-containing protein</fullName>
    </submittedName>
</protein>
<dbReference type="STRING" id="341454.A0A4S2MNS3"/>
<feature type="compositionally biased region" description="Low complexity" evidence="6">
    <location>
        <begin position="21"/>
        <end position="40"/>
    </location>
</feature>
<keyword evidence="8" id="KW-1185">Reference proteome</keyword>
<comment type="similarity">
    <text evidence="2">Belongs to the SNF5 family.</text>
</comment>
<comment type="subcellular location">
    <subcellularLocation>
        <location evidence="1">Nucleus</location>
    </subcellularLocation>
</comment>
<sequence>MSPPQALTTTYPQRLQQFATALLAPSTAVPPTTTDTTSTRRTNRSKRIDYSELDLPDDESDAHTTPHPTTATTTTPQLIPPRPTSPIHHLPGKLAHRPLPPPPPTPTQLTGQASLPTTLIPIRLDLDLAGGRLHDTFLWNLHEMLITPDHFAATMAQDLDLPPHVIPTITAAIRDQIAEYAPVAQIQIPESSGEMRAVCAVTVNLDEVVYADRFEWDLTQTLLPPEQFARAVAAELGLRAEFVPAIAAAVYEWCLRRKKDLYAAESAGLPELDVAAARGEEGGNAGWRYDMEGLGEEWSPRVEVMGRAEIEKREIDREREVRRLRRETARFGSAAEGAFGEGELGRGGRGRVRKRVRSVSPEEGWERRGWFCGWCGVVGTGTWGVGDGPEGQKTLCANCSAMWKDRGLPEWAKGLHVYRR</sequence>
<dbReference type="EMBL" id="ML220137">
    <property type="protein sequence ID" value="TGZ78811.1"/>
    <property type="molecule type" value="Genomic_DNA"/>
</dbReference>
<reference evidence="7 8" key="1">
    <citation type="submission" date="2019-04" db="EMBL/GenBank/DDBJ databases">
        <title>Comparative genomics and transcriptomics to analyze fruiting body development in filamentous ascomycetes.</title>
        <authorList>
            <consortium name="DOE Joint Genome Institute"/>
            <person name="Lutkenhaus R."/>
            <person name="Traeger S."/>
            <person name="Breuer J."/>
            <person name="Kuo A."/>
            <person name="Lipzen A."/>
            <person name="Pangilinan J."/>
            <person name="Dilworth D."/>
            <person name="Sandor L."/>
            <person name="Poggeler S."/>
            <person name="Barry K."/>
            <person name="Grigoriev I.V."/>
            <person name="Nowrousian M."/>
        </authorList>
    </citation>
    <scope>NUCLEOTIDE SEQUENCE [LARGE SCALE GENOMIC DNA]</scope>
    <source>
        <strain evidence="7 8">CBS 389.68</strain>
    </source>
</reference>
<dbReference type="Proteomes" id="UP000298138">
    <property type="component" value="Unassembled WGS sequence"/>
</dbReference>
<name>A0A4S2MNS3_9PEZI</name>
<evidence type="ECO:0000256" key="3">
    <source>
        <dbReference type="ARBA" id="ARBA00023015"/>
    </source>
</evidence>
<evidence type="ECO:0000313" key="8">
    <source>
        <dbReference type="Proteomes" id="UP000298138"/>
    </source>
</evidence>
<dbReference type="InterPro" id="IPR006939">
    <property type="entry name" value="SNF5"/>
</dbReference>
<keyword evidence="3" id="KW-0805">Transcription regulation</keyword>
<evidence type="ECO:0000256" key="2">
    <source>
        <dbReference type="ARBA" id="ARBA00010239"/>
    </source>
</evidence>
<dbReference type="AlphaFoldDB" id="A0A4S2MNS3"/>
<accession>A0A4S2MNS3</accession>
<dbReference type="PANTHER" id="PTHR10019">
    <property type="entry name" value="SNF5"/>
    <property type="match status" value="1"/>
</dbReference>
<evidence type="ECO:0000256" key="1">
    <source>
        <dbReference type="ARBA" id="ARBA00004123"/>
    </source>
</evidence>
<dbReference type="GO" id="GO:0006338">
    <property type="term" value="P:chromatin remodeling"/>
    <property type="evidence" value="ECO:0007669"/>
    <property type="project" value="InterPro"/>
</dbReference>